<evidence type="ECO:0000256" key="3">
    <source>
        <dbReference type="ARBA" id="ARBA00022764"/>
    </source>
</evidence>
<keyword evidence="6" id="KW-0966">Cell projection</keyword>
<dbReference type="GO" id="GO:0042597">
    <property type="term" value="C:periplasmic space"/>
    <property type="evidence" value="ECO:0007669"/>
    <property type="project" value="UniProtKB-SubCell"/>
</dbReference>
<keyword evidence="4" id="KW-1005">Bacterial flagellum biogenesis</keyword>
<proteinExistence type="inferred from homology"/>
<dbReference type="AlphaFoldDB" id="A0A401J9U2"/>
<dbReference type="InterPro" id="IPR017585">
    <property type="entry name" value="SAF_FlgA"/>
</dbReference>
<dbReference type="Gene3D" id="2.30.30.760">
    <property type="match status" value="1"/>
</dbReference>
<dbReference type="InterPro" id="IPR039246">
    <property type="entry name" value="Flagellar_FlgA"/>
</dbReference>
<keyword evidence="2 4" id="KW-0732">Signal</keyword>
<dbReference type="InterPro" id="IPR013974">
    <property type="entry name" value="SAF"/>
</dbReference>
<organism evidence="6 7">
    <name type="scientific">Sulfuriferula multivorans</name>
    <dbReference type="NCBI Taxonomy" id="1559896"/>
    <lineage>
        <taxon>Bacteria</taxon>
        <taxon>Pseudomonadati</taxon>
        <taxon>Pseudomonadota</taxon>
        <taxon>Betaproteobacteria</taxon>
        <taxon>Nitrosomonadales</taxon>
        <taxon>Sulfuricellaceae</taxon>
        <taxon>Sulfuriferula</taxon>
    </lineage>
</organism>
<dbReference type="PANTHER" id="PTHR36307:SF1">
    <property type="entry name" value="FLAGELLA BASAL BODY P-RING FORMATION PROTEIN FLGA"/>
    <property type="match status" value="1"/>
</dbReference>
<evidence type="ECO:0000256" key="1">
    <source>
        <dbReference type="ARBA" id="ARBA00004418"/>
    </source>
</evidence>
<dbReference type="OrthoDB" id="8561436at2"/>
<dbReference type="Proteomes" id="UP000286806">
    <property type="component" value="Unassembled WGS sequence"/>
</dbReference>
<feature type="signal peptide" evidence="4">
    <location>
        <begin position="1"/>
        <end position="18"/>
    </location>
</feature>
<name>A0A401J9U2_9PROT</name>
<evidence type="ECO:0000256" key="4">
    <source>
        <dbReference type="RuleBase" id="RU362063"/>
    </source>
</evidence>
<dbReference type="GO" id="GO:0044780">
    <property type="term" value="P:bacterial-type flagellum assembly"/>
    <property type="evidence" value="ECO:0007669"/>
    <property type="project" value="InterPro"/>
</dbReference>
<comment type="function">
    <text evidence="4">Involved in the assembly process of the P-ring formation. It may associate with FlgF on the rod constituting a structure essential for the P-ring assembly or may act as a modulator protein for the P-ring assembly.</text>
</comment>
<dbReference type="Gene3D" id="3.90.1210.10">
    <property type="entry name" value="Antifreeze-like/N-acetylneuraminic acid synthase C-terminal domain"/>
    <property type="match status" value="1"/>
</dbReference>
<keyword evidence="6" id="KW-0969">Cilium</keyword>
<feature type="chain" id="PRO_5018811120" description="Flagella basal body P-ring formation protein FlgA" evidence="4">
    <location>
        <begin position="19"/>
        <end position="230"/>
    </location>
</feature>
<keyword evidence="7" id="KW-1185">Reference proteome</keyword>
<keyword evidence="3 4" id="KW-0574">Periplasm</keyword>
<comment type="subcellular location">
    <subcellularLocation>
        <location evidence="1 4">Periplasm</location>
    </subcellularLocation>
</comment>
<dbReference type="SMART" id="SM00858">
    <property type="entry name" value="SAF"/>
    <property type="match status" value="1"/>
</dbReference>
<evidence type="ECO:0000256" key="2">
    <source>
        <dbReference type="ARBA" id="ARBA00022729"/>
    </source>
</evidence>
<reference evidence="6 7" key="1">
    <citation type="journal article" date="2019" name="Front. Microbiol.">
        <title>Genomes of Neutrophilic Sulfur-Oxidizing Chemolithoautotrophs Representing 9 Proteobacterial Species From 8 Genera.</title>
        <authorList>
            <person name="Watanabe T."/>
            <person name="Kojima H."/>
            <person name="Umezawa K."/>
            <person name="Hori C."/>
            <person name="Takasuka T.E."/>
            <person name="Kato Y."/>
            <person name="Fukui M."/>
        </authorList>
    </citation>
    <scope>NUCLEOTIDE SEQUENCE [LARGE SCALE GENOMIC DNA]</scope>
    <source>
        <strain evidence="6 7">TTN</strain>
    </source>
</reference>
<dbReference type="PANTHER" id="PTHR36307">
    <property type="entry name" value="FLAGELLA BASAL BODY P-RING FORMATION PROTEIN FLGA"/>
    <property type="match status" value="1"/>
</dbReference>
<sequence>MKTLLATLLFMFMQIAVAQTDGLRQDPAVVRQIAEQFLHAQTRGLPGHVSISVNKLDPRLDLASCAAPQAFMPSGSRVWGKTTVGIRCTVPTPWTVYIQAKVSVVADYIVTAAPLAQGQIVSATDLATMQGDLTTLPTGIITDAAQAIGRTVTLSLQAGSALRQDSLRSQPAVQQGQTVRLVSVGPGFQVSSEGQALTSASEGQLVQARTQAGQMIRGIAKAGGVIEVSY</sequence>
<comment type="similarity">
    <text evidence="4">Belongs to the FlgA family.</text>
</comment>
<dbReference type="InterPro" id="IPR041231">
    <property type="entry name" value="FlgA_N"/>
</dbReference>
<accession>A0A401J9U2</accession>
<feature type="domain" description="SAF" evidence="5">
    <location>
        <begin position="106"/>
        <end position="168"/>
    </location>
</feature>
<dbReference type="Pfam" id="PF17656">
    <property type="entry name" value="ChapFlgA_N"/>
    <property type="match status" value="1"/>
</dbReference>
<protein>
    <recommendedName>
        <fullName evidence="4">Flagella basal body P-ring formation protein FlgA</fullName>
    </recommendedName>
</protein>
<comment type="caution">
    <text evidence="6">The sequence shown here is derived from an EMBL/GenBank/DDBJ whole genome shotgun (WGS) entry which is preliminary data.</text>
</comment>
<evidence type="ECO:0000313" key="7">
    <source>
        <dbReference type="Proteomes" id="UP000286806"/>
    </source>
</evidence>
<evidence type="ECO:0000313" key="6">
    <source>
        <dbReference type="EMBL" id="GBL44445.1"/>
    </source>
</evidence>
<dbReference type="RefSeq" id="WP_124703300.1">
    <property type="nucleotide sequence ID" value="NZ_BGOW01000002.1"/>
</dbReference>
<evidence type="ECO:0000259" key="5">
    <source>
        <dbReference type="SMART" id="SM00858"/>
    </source>
</evidence>
<gene>
    <name evidence="6" type="ORF">SFMTTN_0241</name>
</gene>
<dbReference type="Pfam" id="PF13144">
    <property type="entry name" value="ChapFlgA"/>
    <property type="match status" value="1"/>
</dbReference>
<dbReference type="CDD" id="cd11614">
    <property type="entry name" value="SAF_CpaB_FlgA_like"/>
    <property type="match status" value="1"/>
</dbReference>
<dbReference type="NCBIfam" id="TIGR03170">
    <property type="entry name" value="flgA_cterm"/>
    <property type="match status" value="1"/>
</dbReference>
<keyword evidence="6" id="KW-0282">Flagellum</keyword>
<dbReference type="EMBL" id="BGOW01000002">
    <property type="protein sequence ID" value="GBL44445.1"/>
    <property type="molecule type" value="Genomic_DNA"/>
</dbReference>